<gene>
    <name evidence="2" type="ORF">D3218_00040</name>
</gene>
<proteinExistence type="predicted"/>
<evidence type="ECO:0000313" key="2">
    <source>
        <dbReference type="EMBL" id="RIY03208.1"/>
    </source>
</evidence>
<feature type="region of interest" description="Disordered" evidence="1">
    <location>
        <begin position="1"/>
        <end position="38"/>
    </location>
</feature>
<feature type="compositionally biased region" description="Low complexity" evidence="1">
    <location>
        <begin position="1"/>
        <end position="18"/>
    </location>
</feature>
<evidence type="ECO:0000256" key="1">
    <source>
        <dbReference type="SAM" id="MobiDB-lite"/>
    </source>
</evidence>
<dbReference type="Pfam" id="PF05045">
    <property type="entry name" value="RgpF"/>
    <property type="match status" value="1"/>
</dbReference>
<reference evidence="3" key="1">
    <citation type="submission" date="2018-09" db="EMBL/GenBank/DDBJ databases">
        <authorList>
            <person name="Tuo L."/>
        </authorList>
    </citation>
    <scope>NUCLEOTIDE SEQUENCE [LARGE SCALE GENOMIC DNA]</scope>
    <source>
        <strain evidence="3">M2BS4Y-1</strain>
    </source>
</reference>
<comment type="caution">
    <text evidence="2">The sequence shown here is derived from an EMBL/GenBank/DDBJ whole genome shotgun (WGS) entry which is preliminary data.</text>
</comment>
<feature type="compositionally biased region" description="Basic and acidic residues" evidence="1">
    <location>
        <begin position="19"/>
        <end position="38"/>
    </location>
</feature>
<evidence type="ECO:0008006" key="4">
    <source>
        <dbReference type="Google" id="ProtNLM"/>
    </source>
</evidence>
<keyword evidence="3" id="KW-1185">Reference proteome</keyword>
<evidence type="ECO:0000313" key="3">
    <source>
        <dbReference type="Proteomes" id="UP000265750"/>
    </source>
</evidence>
<dbReference type="OrthoDB" id="7220105at2"/>
<dbReference type="InterPro" id="IPR007739">
    <property type="entry name" value="RgpF"/>
</dbReference>
<accession>A0A3A1WMT7</accession>
<dbReference type="Proteomes" id="UP000265750">
    <property type="component" value="Unassembled WGS sequence"/>
</dbReference>
<sequence>MPTGGARSARSATPASASERPRVERRARRTRADRERRGRGMNGVPVVFVHVHHPDVWAEMARDIAAALSRPFGLVITCRDADMALAPVESPHLVFSRRLTVENRGRDVLPFMKALRAEGDGFEIGLKLHTKRSVHRADGDQWRRFLTGSLLAGEDGTPDALVAMERVPTLGLVAPEAHLLALRSRIVLNGRITRRMIEAMGLGLTLAELEGRRFAAGSMFWFRREALTSFADPALEPLFAPERGQLDGTAAHAAERLFAAVAERQGFVAAGAEALPALRDAPPDRMAAVAEAAAAEARNPFVLPLGQFWQRYPAALVAAHYLYLYSPQPVWRAARALFRRFTVDR</sequence>
<dbReference type="AlphaFoldDB" id="A0A3A1WMT7"/>
<protein>
    <recommendedName>
        <fullName evidence="4">Rhamnan synthesis protein F</fullName>
    </recommendedName>
</protein>
<organism evidence="2 3">
    <name type="scientific">Aureimonas flava</name>
    <dbReference type="NCBI Taxonomy" id="2320271"/>
    <lineage>
        <taxon>Bacteria</taxon>
        <taxon>Pseudomonadati</taxon>
        <taxon>Pseudomonadota</taxon>
        <taxon>Alphaproteobacteria</taxon>
        <taxon>Hyphomicrobiales</taxon>
        <taxon>Aurantimonadaceae</taxon>
        <taxon>Aureimonas</taxon>
    </lineage>
</organism>
<name>A0A3A1WMT7_9HYPH</name>
<dbReference type="EMBL" id="QYRN01000001">
    <property type="protein sequence ID" value="RIY03208.1"/>
    <property type="molecule type" value="Genomic_DNA"/>
</dbReference>